<dbReference type="STRING" id="67003.A0A1X0NUI5"/>
<dbReference type="PANTHER" id="PTHR10367:SF17">
    <property type="entry name" value="MRNA-CAPPING ENZYME"/>
    <property type="match status" value="1"/>
</dbReference>
<gene>
    <name evidence="3" type="ORF">TM35_000172270</name>
</gene>
<dbReference type="InterPro" id="IPR012340">
    <property type="entry name" value="NA-bd_OB-fold"/>
</dbReference>
<dbReference type="GeneID" id="39986086"/>
<dbReference type="Pfam" id="PF01331">
    <property type="entry name" value="mRNA_cap_enzyme"/>
    <property type="match status" value="1"/>
</dbReference>
<dbReference type="OrthoDB" id="200924at2759"/>
<evidence type="ECO:0000313" key="3">
    <source>
        <dbReference type="EMBL" id="ORC88355.1"/>
    </source>
</evidence>
<dbReference type="EMBL" id="NBCO01000017">
    <property type="protein sequence ID" value="ORC88355.1"/>
    <property type="molecule type" value="Genomic_DNA"/>
</dbReference>
<dbReference type="GO" id="GO:0004484">
    <property type="term" value="F:mRNA guanylyltransferase activity"/>
    <property type="evidence" value="ECO:0007669"/>
    <property type="project" value="UniProtKB-EC"/>
</dbReference>
<dbReference type="SUPFAM" id="SSF56091">
    <property type="entry name" value="DNA ligase/mRNA capping enzyme, catalytic domain"/>
    <property type="match status" value="1"/>
</dbReference>
<dbReference type="InterPro" id="IPR051029">
    <property type="entry name" value="mRNA_Capping_Enz/RNA_Phosphat"/>
</dbReference>
<dbReference type="InterPro" id="IPR001339">
    <property type="entry name" value="mRNA_cap_enzyme_adenylation"/>
</dbReference>
<keyword evidence="3" id="KW-0808">Transferase</keyword>
<dbReference type="Gene3D" id="3.40.50.300">
    <property type="entry name" value="P-loop containing nucleotide triphosphate hydrolases"/>
    <property type="match status" value="1"/>
</dbReference>
<protein>
    <submittedName>
        <fullName evidence="3">Putative RNA guanylyltransferase</fullName>
    </submittedName>
</protein>
<dbReference type="InterPro" id="IPR027417">
    <property type="entry name" value="P-loop_NTPase"/>
</dbReference>
<dbReference type="Proteomes" id="UP000192257">
    <property type="component" value="Unassembled WGS sequence"/>
</dbReference>
<comment type="catalytic activity">
    <reaction evidence="1">
        <text>a 5'-end diphospho-ribonucleoside in mRNA + GTP + H(+) = a 5'-end (5'-triphosphoguanosine)-ribonucleoside in mRNA + diphosphate</text>
        <dbReference type="Rhea" id="RHEA:67012"/>
        <dbReference type="Rhea" id="RHEA-COMP:17165"/>
        <dbReference type="Rhea" id="RHEA-COMP:17166"/>
        <dbReference type="ChEBI" id="CHEBI:15378"/>
        <dbReference type="ChEBI" id="CHEBI:33019"/>
        <dbReference type="ChEBI" id="CHEBI:37565"/>
        <dbReference type="ChEBI" id="CHEBI:167616"/>
        <dbReference type="ChEBI" id="CHEBI:167617"/>
        <dbReference type="EC" id="2.7.7.50"/>
    </reaction>
    <physiologicalReaction direction="left-to-right" evidence="1">
        <dbReference type="Rhea" id="RHEA:67013"/>
    </physiologicalReaction>
</comment>
<keyword evidence="3" id="KW-0548">Nucleotidyltransferase</keyword>
<dbReference type="CDD" id="cd07895">
    <property type="entry name" value="Adenylation_mRNA_capping"/>
    <property type="match status" value="1"/>
</dbReference>
<dbReference type="RefSeq" id="XP_028882421.1">
    <property type="nucleotide sequence ID" value="XM_029026306.1"/>
</dbReference>
<dbReference type="AlphaFoldDB" id="A0A1X0NUI5"/>
<dbReference type="Gene3D" id="3.30.470.30">
    <property type="entry name" value="DNA ligase/mRNA capping enzyme"/>
    <property type="match status" value="1"/>
</dbReference>
<proteinExistence type="predicted"/>
<evidence type="ECO:0000256" key="1">
    <source>
        <dbReference type="ARBA" id="ARBA00044624"/>
    </source>
</evidence>
<reference evidence="3 4" key="1">
    <citation type="submission" date="2017-03" db="EMBL/GenBank/DDBJ databases">
        <title>An alternative strategy for trypanosome survival in the mammalian bloodstream revealed through genome and transcriptome analysis of the ubiquitous bovine parasite Trypanosoma (Megatrypanum) theileri.</title>
        <authorList>
            <person name="Kelly S."/>
            <person name="Ivens A."/>
            <person name="Mott A."/>
            <person name="O'Neill E."/>
            <person name="Emms D."/>
            <person name="Macleod O."/>
            <person name="Voorheis P."/>
            <person name="Matthews J."/>
            <person name="Matthews K."/>
            <person name="Carrington M."/>
        </authorList>
    </citation>
    <scope>NUCLEOTIDE SEQUENCE [LARGE SCALE GENOMIC DNA]</scope>
    <source>
        <strain evidence="3">Edinburgh</strain>
    </source>
</reference>
<sequence>MSNFNPDAPVFIPTFLRQSVPNGELNGVKKTFAPSREKPVVFLMFGSRGAGKTTQSSLLTKEYGLLAISSGSIFREGKQPFVELRRILEEEFGEGKVRRYNGVVLDRFIVNSEFDAFYVQSILNSVNLPVPFVFMLSIDPELASKRAEARGDNKVGHQHWRAVEQKSQAVTAAAVYVPVGCYKSIQVTEDNSIDDVFKEIKSTIETQLAELPANVTIPVSARREEKGMKLIDEYEKYMEIVSDVHAAVGNLNGRKDTAPISSIGAYLDREYFSFAHKKLRSLLSTFHVTLKADGVRFLVVKHKKYGYIGFPSAFTHCYDLNEMFQGVNMSSDLSPEAKKSITSRHLDWPVEILFDTELVVHNNQPIFYVFDFIYFWGLEGKKMRFEVRLKILREYFSQMSNQPQCILLKDYVPINKLRTLIPNWKEANLPIDGLVFQHNDFYRIGRDKFLVKWKPVELCTVDFRLANGVLEDDKWKFDLMVTDDTPENSAGFGETPYANAVAVIPSTIVKENSLCNGMIVELFLMDVKKMTEVESQSLVSTEWSFKGVRNDKTSPNKHSIVTKIVELKHLTLEELLELCDKVPFYGTN</sequence>
<name>A0A1X0NUI5_9TRYP</name>
<dbReference type="PANTHER" id="PTHR10367">
    <property type="entry name" value="MRNA-CAPPING ENZYME"/>
    <property type="match status" value="1"/>
</dbReference>
<dbReference type="Gene3D" id="2.40.50.140">
    <property type="entry name" value="Nucleic acid-binding proteins"/>
    <property type="match status" value="1"/>
</dbReference>
<comment type="caution">
    <text evidence="3">The sequence shown here is derived from an EMBL/GenBank/DDBJ whole genome shotgun (WGS) entry which is preliminary data.</text>
</comment>
<accession>A0A1X0NUI5</accession>
<dbReference type="VEuPathDB" id="TriTrypDB:TM35_000172270"/>
<dbReference type="SUPFAM" id="SSF50249">
    <property type="entry name" value="Nucleic acid-binding proteins"/>
    <property type="match status" value="1"/>
</dbReference>
<dbReference type="GO" id="GO:0006370">
    <property type="term" value="P:7-methylguanosine mRNA capping"/>
    <property type="evidence" value="ECO:0007669"/>
    <property type="project" value="InterPro"/>
</dbReference>
<dbReference type="SUPFAM" id="SSF52540">
    <property type="entry name" value="P-loop containing nucleoside triphosphate hydrolases"/>
    <property type="match status" value="1"/>
</dbReference>
<keyword evidence="4" id="KW-1185">Reference proteome</keyword>
<dbReference type="GO" id="GO:0005524">
    <property type="term" value="F:ATP binding"/>
    <property type="evidence" value="ECO:0007669"/>
    <property type="project" value="InterPro"/>
</dbReference>
<evidence type="ECO:0000259" key="2">
    <source>
        <dbReference type="Pfam" id="PF01331"/>
    </source>
</evidence>
<feature type="domain" description="mRNA capping enzyme adenylation" evidence="2">
    <location>
        <begin position="273"/>
        <end position="454"/>
    </location>
</feature>
<evidence type="ECO:0000313" key="4">
    <source>
        <dbReference type="Proteomes" id="UP000192257"/>
    </source>
</evidence>
<organism evidence="3 4">
    <name type="scientific">Trypanosoma theileri</name>
    <dbReference type="NCBI Taxonomy" id="67003"/>
    <lineage>
        <taxon>Eukaryota</taxon>
        <taxon>Discoba</taxon>
        <taxon>Euglenozoa</taxon>
        <taxon>Kinetoplastea</taxon>
        <taxon>Metakinetoplastina</taxon>
        <taxon>Trypanosomatida</taxon>
        <taxon>Trypanosomatidae</taxon>
        <taxon>Trypanosoma</taxon>
    </lineage>
</organism>